<evidence type="ECO:0000256" key="3">
    <source>
        <dbReference type="ARBA" id="ARBA00022737"/>
    </source>
</evidence>
<dbReference type="EMBL" id="CH981524">
    <property type="protein sequence ID" value="EDK41923.1"/>
    <property type="molecule type" value="Genomic_DNA"/>
</dbReference>
<dbReference type="PANTHER" id="PTHR19865:SF0">
    <property type="entry name" value="U3 SMALL NUCLEOLAR RNA-INTERACTING PROTEIN 2"/>
    <property type="match status" value="1"/>
</dbReference>
<evidence type="ECO:0000256" key="6">
    <source>
        <dbReference type="SAM" id="MobiDB-lite"/>
    </source>
</evidence>
<dbReference type="GO" id="GO:0000472">
    <property type="term" value="P:endonucleolytic cleavage to generate mature 5'-end of SSU-rRNA from (SSU-rRNA, 5.8S rRNA, LSU-rRNA)"/>
    <property type="evidence" value="ECO:0007669"/>
    <property type="project" value="EnsemblFungi"/>
</dbReference>
<evidence type="ECO:0000313" key="7">
    <source>
        <dbReference type="EMBL" id="EDK41923.1"/>
    </source>
</evidence>
<keyword evidence="3" id="KW-0677">Repeat</keyword>
<dbReference type="KEGG" id="lel:PVL30_000097"/>
<dbReference type="InterPro" id="IPR039241">
    <property type="entry name" value="Rrp9-like"/>
</dbReference>
<dbReference type="InterPro" id="IPR001680">
    <property type="entry name" value="WD40_rpt"/>
</dbReference>
<feature type="compositionally biased region" description="Acidic residues" evidence="6">
    <location>
        <begin position="51"/>
        <end position="65"/>
    </location>
</feature>
<feature type="compositionally biased region" description="Acidic residues" evidence="6">
    <location>
        <begin position="84"/>
        <end position="94"/>
    </location>
</feature>
<evidence type="ECO:0000313" key="8">
    <source>
        <dbReference type="Proteomes" id="UP000001996"/>
    </source>
</evidence>
<dbReference type="GO" id="GO:0000480">
    <property type="term" value="P:endonucleolytic cleavage in 5'-ETS of tricistronic rRNA transcript (SSU-rRNA, 5.8S rRNA, LSU-rRNA)"/>
    <property type="evidence" value="ECO:0007669"/>
    <property type="project" value="EnsemblFungi"/>
</dbReference>
<proteinExistence type="predicted"/>
<keyword evidence="2 5" id="KW-0853">WD repeat</keyword>
<dbReference type="GO" id="GO:0000447">
    <property type="term" value="P:endonucleolytic cleavage in ITS1 to separate SSU-rRNA from 5.8S rRNA and LSU-rRNA from tricistronic rRNA transcript (SSU-rRNA, 5.8S rRNA, LSU-rRNA)"/>
    <property type="evidence" value="ECO:0007669"/>
    <property type="project" value="EnsemblFungi"/>
</dbReference>
<dbReference type="PROSITE" id="PS50082">
    <property type="entry name" value="WD_REPEATS_2"/>
    <property type="match status" value="2"/>
</dbReference>
<dbReference type="AlphaFoldDB" id="A5DRW5"/>
<dbReference type="FunFam" id="2.130.10.10:FF:000644">
    <property type="entry name" value="Rrp9p"/>
    <property type="match status" value="1"/>
</dbReference>
<accession>A5DRW5</accession>
<protein>
    <submittedName>
        <fullName evidence="7">Uncharacterized protein</fullName>
    </submittedName>
</protein>
<gene>
    <name evidence="7" type="ORF">LELG_00101</name>
</gene>
<dbReference type="PROSITE" id="PS50294">
    <property type="entry name" value="WD_REPEATS_REGION"/>
    <property type="match status" value="1"/>
</dbReference>
<dbReference type="Pfam" id="PF00400">
    <property type="entry name" value="WD40"/>
    <property type="match status" value="2"/>
</dbReference>
<keyword evidence="8" id="KW-1185">Reference proteome</keyword>
<dbReference type="eggNOG" id="KOG0299">
    <property type="taxonomic scope" value="Eukaryota"/>
</dbReference>
<dbReference type="InParanoid" id="A5DRW5"/>
<feature type="repeat" description="WD" evidence="5">
    <location>
        <begin position="235"/>
        <end position="276"/>
    </location>
</feature>
<sequence length="564" mass="62982">MAGDPFLSDPSRKRKRSRTTSTTSSSSLAAQSSKRNKSRSSTPQASTVSNIDEEISSASDDDSETELIGGDHDEDGQNGAEGDLSSDEEFFEESAADKRRRLAKQYLENLKNEELRGDGDEEDGGDYDAQDLDNEILARRLQKDVAESKGYVYKFFGSQISQQLDDDRAVKLVTTRIGSKNVTSMALHYPYLYTVSKDCEIIKWNISLENYKPQRVKHTKGGAKFFNLDKTNPGANHHWEQINCIAASPDGKYIVTGGADSRLIIWSSENLACLKVLETRSAVNSIVFRRNSDQLFAACADLRLRTYSINQFVQLEVLYGHQDNVADVSALARETCVSVGSRDKTAMFWKVAEETRLTFRGGDYTQEGKKHKKKKSLQNGDANDNGVIDSEDQPFHNEGSIDVVSMIDESHFVTGSDNGNVALWSLAKKKAQTTKRLAHGLQEQFKPQEASAETETELAARQIPEQQPFWITAIYAPAYSDVFFTGSFDGAVKIWQLDETLRSFKLIGEIENLKGHVVSIDSVEIPEKKQLKVFVLLSKEHKFGRWFGKIPGGRNALVSFTFDV</sequence>
<keyword evidence="4" id="KW-0539">Nucleus</keyword>
<feature type="region of interest" description="Disordered" evidence="6">
    <location>
        <begin position="1"/>
        <end position="95"/>
    </location>
</feature>
<evidence type="ECO:0000256" key="1">
    <source>
        <dbReference type="ARBA" id="ARBA00004123"/>
    </source>
</evidence>
<dbReference type="SMART" id="SM00320">
    <property type="entry name" value="WD40"/>
    <property type="match status" value="6"/>
</dbReference>
<dbReference type="HOGENOM" id="CLU_014017_1_0_1"/>
<dbReference type="OMA" id="CSLRIWK"/>
<dbReference type="InterPro" id="IPR036322">
    <property type="entry name" value="WD40_repeat_dom_sf"/>
</dbReference>
<dbReference type="SUPFAM" id="SSF50978">
    <property type="entry name" value="WD40 repeat-like"/>
    <property type="match status" value="1"/>
</dbReference>
<dbReference type="PANTHER" id="PTHR19865">
    <property type="entry name" value="U3 SMALL NUCLEOLAR RNA INTERACTING PROTEIN 2"/>
    <property type="match status" value="1"/>
</dbReference>
<dbReference type="GO" id="GO:0031428">
    <property type="term" value="C:box C/D methylation guide snoRNP complex"/>
    <property type="evidence" value="ECO:0007669"/>
    <property type="project" value="EnsemblFungi"/>
</dbReference>
<dbReference type="STRING" id="379508.A5DRW5"/>
<dbReference type="VEuPathDB" id="FungiDB:LELG_00101"/>
<dbReference type="Gene3D" id="2.130.10.10">
    <property type="entry name" value="YVTN repeat-like/Quinoprotein amine dehydrogenase"/>
    <property type="match status" value="1"/>
</dbReference>
<evidence type="ECO:0000256" key="2">
    <source>
        <dbReference type="ARBA" id="ARBA00022574"/>
    </source>
</evidence>
<feature type="repeat" description="WD" evidence="5">
    <location>
        <begin position="318"/>
        <end position="359"/>
    </location>
</feature>
<dbReference type="Proteomes" id="UP000001996">
    <property type="component" value="Unassembled WGS sequence"/>
</dbReference>
<organism evidence="7 8">
    <name type="scientific">Lodderomyces elongisporus (strain ATCC 11503 / CBS 2605 / JCM 1781 / NBRC 1676 / NRRL YB-4239)</name>
    <name type="common">Yeast</name>
    <name type="synonym">Saccharomyces elongisporus</name>
    <dbReference type="NCBI Taxonomy" id="379508"/>
    <lineage>
        <taxon>Eukaryota</taxon>
        <taxon>Fungi</taxon>
        <taxon>Dikarya</taxon>
        <taxon>Ascomycota</taxon>
        <taxon>Saccharomycotina</taxon>
        <taxon>Pichiomycetes</taxon>
        <taxon>Debaryomycetaceae</taxon>
        <taxon>Candida/Lodderomyces clade</taxon>
        <taxon>Lodderomyces</taxon>
    </lineage>
</organism>
<feature type="region of interest" description="Disordered" evidence="6">
    <location>
        <begin position="363"/>
        <end position="394"/>
    </location>
</feature>
<name>A5DRW5_LODEL</name>
<evidence type="ECO:0000256" key="5">
    <source>
        <dbReference type="PROSITE-ProRule" id="PRU00221"/>
    </source>
</evidence>
<dbReference type="InterPro" id="IPR015943">
    <property type="entry name" value="WD40/YVTN_repeat-like_dom_sf"/>
</dbReference>
<dbReference type="OrthoDB" id="189968at2759"/>
<feature type="compositionally biased region" description="Polar residues" evidence="6">
    <location>
        <begin position="28"/>
        <end position="50"/>
    </location>
</feature>
<reference evidence="7 8" key="1">
    <citation type="journal article" date="2009" name="Nature">
        <title>Evolution of pathogenicity and sexual reproduction in eight Candida genomes.</title>
        <authorList>
            <person name="Butler G."/>
            <person name="Rasmussen M.D."/>
            <person name="Lin M.F."/>
            <person name="Santos M.A."/>
            <person name="Sakthikumar S."/>
            <person name="Munro C.A."/>
            <person name="Rheinbay E."/>
            <person name="Grabherr M."/>
            <person name="Forche A."/>
            <person name="Reedy J.L."/>
            <person name="Agrafioti I."/>
            <person name="Arnaud M.B."/>
            <person name="Bates S."/>
            <person name="Brown A.J."/>
            <person name="Brunke S."/>
            <person name="Costanzo M.C."/>
            <person name="Fitzpatrick D.A."/>
            <person name="de Groot P.W."/>
            <person name="Harris D."/>
            <person name="Hoyer L.L."/>
            <person name="Hube B."/>
            <person name="Klis F.M."/>
            <person name="Kodira C."/>
            <person name="Lennard N."/>
            <person name="Logue M.E."/>
            <person name="Martin R."/>
            <person name="Neiman A.M."/>
            <person name="Nikolaou E."/>
            <person name="Quail M.A."/>
            <person name="Quinn J."/>
            <person name="Santos M.C."/>
            <person name="Schmitzberger F.F."/>
            <person name="Sherlock G."/>
            <person name="Shah P."/>
            <person name="Silverstein K.A."/>
            <person name="Skrzypek M.S."/>
            <person name="Soll D."/>
            <person name="Staggs R."/>
            <person name="Stansfield I."/>
            <person name="Stumpf M.P."/>
            <person name="Sudbery P.E."/>
            <person name="Srikantha T."/>
            <person name="Zeng Q."/>
            <person name="Berman J."/>
            <person name="Berriman M."/>
            <person name="Heitman J."/>
            <person name="Gow N.A."/>
            <person name="Lorenz M.C."/>
            <person name="Birren B.W."/>
            <person name="Kellis M."/>
            <person name="Cuomo C.A."/>
        </authorList>
    </citation>
    <scope>NUCLEOTIDE SEQUENCE [LARGE SCALE GENOMIC DNA]</scope>
    <source>
        <strain evidence="8">ATCC 11503 / BCRC 21390 / CBS 2605 / JCM 1781 / NBRC 1676 / NRRL YB-4239</strain>
    </source>
</reference>
<dbReference type="GO" id="GO:0032040">
    <property type="term" value="C:small-subunit processome"/>
    <property type="evidence" value="ECO:0007669"/>
    <property type="project" value="EnsemblFungi"/>
</dbReference>
<dbReference type="FunCoup" id="A5DRW5">
    <property type="interactions" value="1001"/>
</dbReference>
<dbReference type="GO" id="GO:0034511">
    <property type="term" value="F:U3 snoRNA binding"/>
    <property type="evidence" value="ECO:0007669"/>
    <property type="project" value="EnsemblFungi"/>
</dbReference>
<dbReference type="GeneID" id="5235816"/>
<evidence type="ECO:0000256" key="4">
    <source>
        <dbReference type="ARBA" id="ARBA00023242"/>
    </source>
</evidence>
<comment type="subcellular location">
    <subcellularLocation>
        <location evidence="1">Nucleus</location>
    </subcellularLocation>
</comment>